<sequence length="644" mass="74157">MLLETTSYLLNLVPSKSVPKTPVELWNGRKPSMRYLHIWECPTHVLKGKSDKLEAKTKLCLFVGYPKGTRGGLFYSQKDNKVFISTNAKYLEEDYVENFKPRSRIILEQMSDIVDQPSSTIRDDVVVLDTPQDTINETNNTLVSHRSGRIIRPLGRFTFLGEAYEAILEITESDPKTYEEAINDIDPDHWLKAMDSKLGSMYSNKVWELVIAPNGIKLIGCKWIYKRKERDRWEVAMLKSIRILLSIVAHLDYEIWQMDVKTAFLNGNLDENIYMMQPYGLHSKESGAHGVQVAKILSKFSMQDSKKGLLPTRHGVPLSEDHCPKTPQEEEHMRTVLYASAVEVSYHVESFDSILYGSKTDEKRGSYGQNCAKNGSTLSQILLSVVDKTTYLGGSVCTRILSNRWQLGSQTETFKQKGYFNYDVQLPDRQELFRSSQNLNQKMTHWHVEHSNCLCSRDRILRTQAHLCATPILLERRVFLTHNELIRKPRHIGKRTCSDTTWNSRIVKIFLGLSGIFTGKMPSDRPKTLRRPLFAGPYLSVPNSVSCKSKTLRKRSPSDSLQVEPRAQVHWKDDDSSYDLQLSVRRWLPPFDRNLRRKNMQKQLRMVTRRTPWSRTRRAAPSVKAALPPPHLHEFCSGSRVLER</sequence>
<reference evidence="3" key="1">
    <citation type="submission" date="2018-02" db="EMBL/GenBank/DDBJ databases">
        <authorList>
            <person name="Cohen D.B."/>
            <person name="Kent A.D."/>
        </authorList>
    </citation>
    <scope>NUCLEOTIDE SEQUENCE</scope>
</reference>
<dbReference type="InterPro" id="IPR013103">
    <property type="entry name" value="RVT_2"/>
</dbReference>
<dbReference type="InterPro" id="IPR057670">
    <property type="entry name" value="SH3_retrovirus"/>
</dbReference>
<dbReference type="EMBL" id="OIVN01000081">
    <property type="protein sequence ID" value="SPC73902.1"/>
    <property type="molecule type" value="Genomic_DNA"/>
</dbReference>
<proteinExistence type="predicted"/>
<evidence type="ECO:0000259" key="1">
    <source>
        <dbReference type="Pfam" id="PF07727"/>
    </source>
</evidence>
<evidence type="ECO:0000259" key="2">
    <source>
        <dbReference type="Pfam" id="PF25597"/>
    </source>
</evidence>
<organism evidence="3">
    <name type="scientific">Fagus sylvatica</name>
    <name type="common">Beechnut</name>
    <dbReference type="NCBI Taxonomy" id="28930"/>
    <lineage>
        <taxon>Eukaryota</taxon>
        <taxon>Viridiplantae</taxon>
        <taxon>Streptophyta</taxon>
        <taxon>Embryophyta</taxon>
        <taxon>Tracheophyta</taxon>
        <taxon>Spermatophyta</taxon>
        <taxon>Magnoliopsida</taxon>
        <taxon>eudicotyledons</taxon>
        <taxon>Gunneridae</taxon>
        <taxon>Pentapetalae</taxon>
        <taxon>rosids</taxon>
        <taxon>fabids</taxon>
        <taxon>Fagales</taxon>
        <taxon>Fagaceae</taxon>
        <taxon>Fagus</taxon>
    </lineage>
</organism>
<accession>A0A2N9EGL1</accession>
<gene>
    <name evidence="3" type="ORF">FSB_LOCUS1784</name>
</gene>
<feature type="domain" description="Retroviral polymerase SH3-like" evidence="2">
    <location>
        <begin position="42"/>
        <end position="94"/>
    </location>
</feature>
<evidence type="ECO:0000313" key="3">
    <source>
        <dbReference type="EMBL" id="SPC73902.1"/>
    </source>
</evidence>
<dbReference type="Pfam" id="PF25597">
    <property type="entry name" value="SH3_retrovirus"/>
    <property type="match status" value="1"/>
</dbReference>
<protein>
    <submittedName>
        <fullName evidence="3">Uncharacterized protein</fullName>
    </submittedName>
</protein>
<dbReference type="Pfam" id="PF07727">
    <property type="entry name" value="RVT_2"/>
    <property type="match status" value="1"/>
</dbReference>
<dbReference type="AlphaFoldDB" id="A0A2N9EGL1"/>
<feature type="domain" description="Reverse transcriptase Ty1/copia-type" evidence="1">
    <location>
        <begin position="235"/>
        <end position="293"/>
    </location>
</feature>
<name>A0A2N9EGL1_FAGSY</name>